<feature type="domain" description="T-SNARE coiled-coil homology" evidence="8">
    <location>
        <begin position="698"/>
        <end position="752"/>
    </location>
</feature>
<keyword evidence="2" id="KW-0997">Cell inner membrane</keyword>
<dbReference type="Pfam" id="PF00672">
    <property type="entry name" value="HAMP"/>
    <property type="match status" value="1"/>
</dbReference>
<dbReference type="SMART" id="SM00283">
    <property type="entry name" value="MA"/>
    <property type="match status" value="1"/>
</dbReference>
<keyword evidence="3 5" id="KW-0807">Transducer</keyword>
<comment type="similarity">
    <text evidence="4">Belongs to the methyl-accepting chemotaxis (MCP) protein family.</text>
</comment>
<dbReference type="PANTHER" id="PTHR32089">
    <property type="entry name" value="METHYL-ACCEPTING CHEMOTAXIS PROTEIN MCPB"/>
    <property type="match status" value="1"/>
</dbReference>
<dbReference type="PROSITE" id="PS50111">
    <property type="entry name" value="CHEMOTAXIS_TRANSDUC_2"/>
    <property type="match status" value="1"/>
</dbReference>
<evidence type="ECO:0000259" key="9">
    <source>
        <dbReference type="PROSITE" id="PS50885"/>
    </source>
</evidence>
<evidence type="ECO:0000256" key="1">
    <source>
        <dbReference type="ARBA" id="ARBA00004429"/>
    </source>
</evidence>
<accession>A0ABP7ML66</accession>
<evidence type="ECO:0000313" key="10">
    <source>
        <dbReference type="EMBL" id="GAA3925644.1"/>
    </source>
</evidence>
<feature type="domain" description="Methyl-accepting transducer" evidence="7">
    <location>
        <begin position="503"/>
        <end position="739"/>
    </location>
</feature>
<gene>
    <name evidence="10" type="ORF">GCM10022277_22160</name>
</gene>
<evidence type="ECO:0000256" key="4">
    <source>
        <dbReference type="ARBA" id="ARBA00029447"/>
    </source>
</evidence>
<dbReference type="CDD" id="cd06225">
    <property type="entry name" value="HAMP"/>
    <property type="match status" value="1"/>
</dbReference>
<keyword evidence="6" id="KW-0812">Transmembrane</keyword>
<comment type="caution">
    <text evidence="10">The sequence shown here is derived from an EMBL/GenBank/DDBJ whole genome shotgun (WGS) entry which is preliminary data.</text>
</comment>
<evidence type="ECO:0000256" key="6">
    <source>
        <dbReference type="SAM" id="Phobius"/>
    </source>
</evidence>
<dbReference type="Proteomes" id="UP001501565">
    <property type="component" value="Unassembled WGS sequence"/>
</dbReference>
<dbReference type="InterPro" id="IPR000727">
    <property type="entry name" value="T_SNARE_dom"/>
</dbReference>
<dbReference type="Pfam" id="PF00015">
    <property type="entry name" value="MCPsignal"/>
    <property type="match status" value="1"/>
</dbReference>
<evidence type="ECO:0000259" key="8">
    <source>
        <dbReference type="PROSITE" id="PS50192"/>
    </source>
</evidence>
<dbReference type="InterPro" id="IPR003660">
    <property type="entry name" value="HAMP_dom"/>
</dbReference>
<reference evidence="11" key="1">
    <citation type="journal article" date="2019" name="Int. J. Syst. Evol. Microbiol.">
        <title>The Global Catalogue of Microorganisms (GCM) 10K type strain sequencing project: providing services to taxonomists for standard genome sequencing and annotation.</title>
        <authorList>
            <consortium name="The Broad Institute Genomics Platform"/>
            <consortium name="The Broad Institute Genome Sequencing Center for Infectious Disease"/>
            <person name="Wu L."/>
            <person name="Ma J."/>
        </authorList>
    </citation>
    <scope>NUCLEOTIDE SEQUENCE [LARGE SCALE GENOMIC DNA]</scope>
    <source>
        <strain evidence="11">JCM 17551</strain>
    </source>
</reference>
<dbReference type="PANTHER" id="PTHR32089:SF112">
    <property type="entry name" value="LYSOZYME-LIKE PROTEIN-RELATED"/>
    <property type="match status" value="1"/>
</dbReference>
<protein>
    <submittedName>
        <fullName evidence="10">Methyl-accepting chemotaxis protein</fullName>
    </submittedName>
</protein>
<dbReference type="SUPFAM" id="SSF58104">
    <property type="entry name" value="Methyl-accepting chemotaxis protein (MCP) signaling domain"/>
    <property type="match status" value="1"/>
</dbReference>
<keyword evidence="6" id="KW-0472">Membrane</keyword>
<feature type="domain" description="HAMP" evidence="9">
    <location>
        <begin position="445"/>
        <end position="498"/>
    </location>
</feature>
<dbReference type="RefSeq" id="WP_344798538.1">
    <property type="nucleotide sequence ID" value="NZ_BAABBN010000007.1"/>
</dbReference>
<dbReference type="Gene3D" id="1.10.287.950">
    <property type="entry name" value="Methyl-accepting chemotaxis protein"/>
    <property type="match status" value="1"/>
</dbReference>
<evidence type="ECO:0000313" key="11">
    <source>
        <dbReference type="Proteomes" id="UP001501565"/>
    </source>
</evidence>
<dbReference type="EMBL" id="BAABBN010000007">
    <property type="protein sequence ID" value="GAA3925644.1"/>
    <property type="molecule type" value="Genomic_DNA"/>
</dbReference>
<sequence length="775" mass="84535">MRLATKLITGATILALVPVLISNILIERAASNTSHQALQEASKRHLMSVRDTTKNHITEYLQNMEHLILTLSHNQTTAQAARNFGEAFRDHGPETGNFDVDKNRQAVSGFYKSDFQNKYQSLNSGDSAPVDQWIGQLSDKALEFQSIFIANNPNPIGNKHLLVDLKDYSRYEQYHESYHPNMVEYLEAFGFYDIFIVHPTNGTIVYSVFKEVDFGTSLLEGPFKDSGIADVYRMVKGTTDKNFTAITDFAPYPPSYQAPASFLASPIFDGDDNVGVLIFQLPLDKINEIMTHHQHWVDIGLGDSGETYLIGSDSKLRSETRFLIEDKSLYLTALNDAGVDQGTINNINAKDSGVGIHAITSDSAQAGLAGQTGYQIIKDYRNVDVISAYAPVKFLNLNWAIIAEIDKAEAFASADAVSNQIIKSAIIVILVVAIVAIACSYLFSQTISRPIIRLKNHLQHVGENSDLTLTLDASGKDEVADITRTFSAMVSQFRDSLIKVAEASEQLGKASNETLEITASTAKRVQQQLGESEQVATAMNEQTYAVQEVATHTSDASNAANDANDATINGQKDVQALIHTIESLSNRLSEAGEVTDRLAKESEQINTVVDVIQSIAEQTNLLALNAAIEAARAGEQGRGFAVVADEVRSLAGKTHDSTQEINQMVEALQKGSRDTVAAIEASLNEVKEAVVKAGDAGKSLENITSSVDQINHMNQQIATAAEEQISVSKEINDNITRIAEMAELTDQDANKTADSTRTLSDLAIQLSKLIAKFKI</sequence>
<keyword evidence="2" id="KW-1003">Cell membrane</keyword>
<dbReference type="PROSITE" id="PS50192">
    <property type="entry name" value="T_SNARE"/>
    <property type="match status" value="1"/>
</dbReference>
<comment type="subcellular location">
    <subcellularLocation>
        <location evidence="1">Cell inner membrane</location>
        <topology evidence="1">Multi-pass membrane protein</topology>
    </subcellularLocation>
</comment>
<evidence type="ECO:0000256" key="2">
    <source>
        <dbReference type="ARBA" id="ARBA00022519"/>
    </source>
</evidence>
<feature type="transmembrane region" description="Helical" evidence="6">
    <location>
        <begin position="421"/>
        <end position="443"/>
    </location>
</feature>
<keyword evidence="6" id="KW-1133">Transmembrane helix</keyword>
<dbReference type="SMART" id="SM00304">
    <property type="entry name" value="HAMP"/>
    <property type="match status" value="1"/>
</dbReference>
<dbReference type="Gene3D" id="3.30.450.20">
    <property type="entry name" value="PAS domain"/>
    <property type="match status" value="1"/>
</dbReference>
<dbReference type="PROSITE" id="PS50885">
    <property type="entry name" value="HAMP"/>
    <property type="match status" value="1"/>
</dbReference>
<proteinExistence type="inferred from homology"/>
<evidence type="ECO:0000256" key="5">
    <source>
        <dbReference type="PROSITE-ProRule" id="PRU00284"/>
    </source>
</evidence>
<keyword evidence="11" id="KW-1185">Reference proteome</keyword>
<name>A0ABP7ML66_9GAMM</name>
<evidence type="ECO:0000256" key="3">
    <source>
        <dbReference type="ARBA" id="ARBA00023224"/>
    </source>
</evidence>
<organism evidence="10 11">
    <name type="scientific">Litoribacillus peritrichatus</name>
    <dbReference type="NCBI Taxonomy" id="718191"/>
    <lineage>
        <taxon>Bacteria</taxon>
        <taxon>Pseudomonadati</taxon>
        <taxon>Pseudomonadota</taxon>
        <taxon>Gammaproteobacteria</taxon>
        <taxon>Oceanospirillales</taxon>
        <taxon>Oceanospirillaceae</taxon>
        <taxon>Litoribacillus</taxon>
    </lineage>
</organism>
<dbReference type="InterPro" id="IPR004089">
    <property type="entry name" value="MCPsignal_dom"/>
</dbReference>
<dbReference type="CDD" id="cd11386">
    <property type="entry name" value="MCP_signal"/>
    <property type="match status" value="1"/>
</dbReference>
<evidence type="ECO:0000259" key="7">
    <source>
        <dbReference type="PROSITE" id="PS50111"/>
    </source>
</evidence>